<dbReference type="Proteomes" id="UP001162640">
    <property type="component" value="Unassembled WGS sequence"/>
</dbReference>
<dbReference type="AlphaFoldDB" id="A0A9W6ZHK7"/>
<evidence type="ECO:0000313" key="2">
    <source>
        <dbReference type="EMBL" id="GMH52396.1"/>
    </source>
</evidence>
<organism evidence="2 3">
    <name type="scientific">Triparma laevis f. inornata</name>
    <dbReference type="NCBI Taxonomy" id="1714386"/>
    <lineage>
        <taxon>Eukaryota</taxon>
        <taxon>Sar</taxon>
        <taxon>Stramenopiles</taxon>
        <taxon>Ochrophyta</taxon>
        <taxon>Bolidophyceae</taxon>
        <taxon>Parmales</taxon>
        <taxon>Triparmaceae</taxon>
        <taxon>Triparma</taxon>
    </lineage>
</organism>
<evidence type="ECO:0000313" key="3">
    <source>
        <dbReference type="Proteomes" id="UP001162640"/>
    </source>
</evidence>
<proteinExistence type="predicted"/>
<accession>A0A9W6ZHK7</accession>
<dbReference type="InterPro" id="IPR038410">
    <property type="entry name" value="GxGYxYP_C_sf"/>
</dbReference>
<evidence type="ECO:0000259" key="1">
    <source>
        <dbReference type="Pfam" id="PF14323"/>
    </source>
</evidence>
<reference evidence="3" key="1">
    <citation type="journal article" date="2023" name="Commun. Biol.">
        <title>Genome analysis of Parmales, the sister group of diatoms, reveals the evolutionary specialization of diatoms from phago-mixotrophs to photoautotrophs.</title>
        <authorList>
            <person name="Ban H."/>
            <person name="Sato S."/>
            <person name="Yoshikawa S."/>
            <person name="Yamada K."/>
            <person name="Nakamura Y."/>
            <person name="Ichinomiya M."/>
            <person name="Sato N."/>
            <person name="Blanc-Mathieu R."/>
            <person name="Endo H."/>
            <person name="Kuwata A."/>
            <person name="Ogata H."/>
        </authorList>
    </citation>
    <scope>NUCLEOTIDE SEQUENCE [LARGE SCALE GENOMIC DNA]</scope>
</reference>
<name>A0A9W6ZHK7_9STRA</name>
<dbReference type="EMBL" id="BLQM01000027">
    <property type="protein sequence ID" value="GMH52396.1"/>
    <property type="molecule type" value="Genomic_DNA"/>
</dbReference>
<dbReference type="Pfam" id="PF14323">
    <property type="entry name" value="GxGYxYP_C"/>
    <property type="match status" value="1"/>
</dbReference>
<dbReference type="PANTHER" id="PTHR37321:SF1">
    <property type="entry name" value="EXPORTED PROTEIN"/>
    <property type="match status" value="1"/>
</dbReference>
<sequence length="553" mass="61991">MLRPVVASSKGEAYLICTQAVGSKYLTQPAIAYRNDPTSCYAIGTNGMGFGSDPDGDTFWLSTLYPDLEQKEVIDLPTWLGETCLAEGGQWIQYGYAAQKSVLPAVVTAAAHLSAVPIDVADVAVVFGLSSDPKEDLSQTWAELKSDADVYSNLASLYLKNSSHLVKQNPGYKFDVDYRPAQHHLTSEMDIGIVDFVVKSKAFSFFLPEGCVPFTEEHRLHSRIVREFSSTKSTPTAVYGYDDTVPLFGGDTYEAETNCAREHNLGQIASVSVNNLGFYSRNPVSVDNPLKVNPAPEVVYDLEKKYVAFVIGDGDNLYFLKKRNRGWVDERMDKCESRSCFPLTWTMSPRGAMDMPDIIRYYYDKALETGSDYFMLPPSGSLYSYPSQMGAEGRKLYAKMVEEDLAMMSSITTVHWEWFYSWRTAFSFYFPLFNDLTTEPRGFVLTNVPYMFPIFLYRRNELFKVIGENVVVFKPNEWRGTGGGRNQESLEDKANELNGLKGGDVVQIYATSDGGLDLDHIYDLVENYLDEDVVVVDSDTATRFALEAAKLKK</sequence>
<dbReference type="PANTHER" id="PTHR37321">
    <property type="entry name" value="EXPORTED PROTEIN-RELATED"/>
    <property type="match status" value="1"/>
</dbReference>
<gene>
    <name evidence="2" type="ORF">TL16_g01220</name>
</gene>
<dbReference type="InterPro" id="IPR025832">
    <property type="entry name" value="GxGYxYP_C"/>
</dbReference>
<feature type="domain" description="GxGYxYP putative glycoside hydrolase C-terminal" evidence="1">
    <location>
        <begin position="304"/>
        <end position="404"/>
    </location>
</feature>
<dbReference type="Gene3D" id="3.20.20.490">
    <property type="entry name" value="GxGYxYP glycoside hydrolase, C-terminal domain"/>
    <property type="match status" value="1"/>
</dbReference>
<comment type="caution">
    <text evidence="2">The sequence shown here is derived from an EMBL/GenBank/DDBJ whole genome shotgun (WGS) entry which is preliminary data.</text>
</comment>
<protein>
    <recommendedName>
        <fullName evidence="1">GxGYxYP putative glycoside hydrolase C-terminal domain-containing protein</fullName>
    </recommendedName>
</protein>